<dbReference type="EMBL" id="JAYWIO010000003">
    <property type="protein sequence ID" value="KAK7273071.1"/>
    <property type="molecule type" value="Genomic_DNA"/>
</dbReference>
<dbReference type="InterPro" id="IPR000812">
    <property type="entry name" value="TFIIB"/>
</dbReference>
<keyword evidence="2" id="KW-0804">Transcription</keyword>
<dbReference type="SUPFAM" id="SSF47954">
    <property type="entry name" value="Cyclin-like"/>
    <property type="match status" value="1"/>
</dbReference>
<evidence type="ECO:0000313" key="5">
    <source>
        <dbReference type="Proteomes" id="UP001372338"/>
    </source>
</evidence>
<dbReference type="GO" id="GO:0005634">
    <property type="term" value="C:nucleus"/>
    <property type="evidence" value="ECO:0007669"/>
    <property type="project" value="TreeGrafter"/>
</dbReference>
<dbReference type="GO" id="GO:0070897">
    <property type="term" value="P:transcription preinitiation complex assembly"/>
    <property type="evidence" value="ECO:0007669"/>
    <property type="project" value="InterPro"/>
</dbReference>
<sequence length="219" mass="24548">MADVQVQNREAFDLISQTSNKLGGLDTVIIERAMEIYSEVQEKKLNRRGDTLQTLVGASVMIAAQESSKPRTLAEISKCFVPQVPRSIIHNVAAYLKKKLNIGRKFLDTKALAIRYCMDYALDAKAQDAVVAMVDKLDTQITLHHSVTSAIPVLINIVSKVAGREVAMQELAKYSGLPFSRLVCRINMKCRLDLRQIEVHCRVLLSARIIRFTEFTDAK</sequence>
<dbReference type="InterPro" id="IPR036915">
    <property type="entry name" value="Cyclin-like_sf"/>
</dbReference>
<feature type="domain" description="Transcription factor TFIIB cyclin-like" evidence="3">
    <location>
        <begin position="9"/>
        <end position="79"/>
    </location>
</feature>
<dbReference type="GO" id="GO:0017025">
    <property type="term" value="F:TBP-class protein binding"/>
    <property type="evidence" value="ECO:0007669"/>
    <property type="project" value="InterPro"/>
</dbReference>
<keyword evidence="1" id="KW-0805">Transcription regulation</keyword>
<protein>
    <recommendedName>
        <fullName evidence="3">Transcription factor TFIIB cyclin-like domain-containing protein</fullName>
    </recommendedName>
</protein>
<organism evidence="4 5">
    <name type="scientific">Crotalaria pallida</name>
    <name type="common">Smooth rattlebox</name>
    <name type="synonym">Crotalaria striata</name>
    <dbReference type="NCBI Taxonomy" id="3830"/>
    <lineage>
        <taxon>Eukaryota</taxon>
        <taxon>Viridiplantae</taxon>
        <taxon>Streptophyta</taxon>
        <taxon>Embryophyta</taxon>
        <taxon>Tracheophyta</taxon>
        <taxon>Spermatophyta</taxon>
        <taxon>Magnoliopsida</taxon>
        <taxon>eudicotyledons</taxon>
        <taxon>Gunneridae</taxon>
        <taxon>Pentapetalae</taxon>
        <taxon>rosids</taxon>
        <taxon>fabids</taxon>
        <taxon>Fabales</taxon>
        <taxon>Fabaceae</taxon>
        <taxon>Papilionoideae</taxon>
        <taxon>50 kb inversion clade</taxon>
        <taxon>genistoids sensu lato</taxon>
        <taxon>core genistoids</taxon>
        <taxon>Crotalarieae</taxon>
        <taxon>Crotalaria</taxon>
    </lineage>
</organism>
<evidence type="ECO:0000256" key="1">
    <source>
        <dbReference type="ARBA" id="ARBA00023015"/>
    </source>
</evidence>
<accession>A0AAN9IHY5</accession>
<reference evidence="4 5" key="1">
    <citation type="submission" date="2024-01" db="EMBL/GenBank/DDBJ databases">
        <title>The genomes of 5 underutilized Papilionoideae crops provide insights into root nodulation and disease resistanc.</title>
        <authorList>
            <person name="Yuan L."/>
        </authorList>
    </citation>
    <scope>NUCLEOTIDE SEQUENCE [LARGE SCALE GENOMIC DNA]</scope>
    <source>
        <strain evidence="4">ZHUSHIDOU_FW_LH</strain>
        <tissue evidence="4">Leaf</tissue>
    </source>
</reference>
<dbReference type="Pfam" id="PF00382">
    <property type="entry name" value="TFIIB"/>
    <property type="match status" value="1"/>
</dbReference>
<dbReference type="PANTHER" id="PTHR11618:SF13">
    <property type="entry name" value="TRANSCRIPTION INITIATION FACTOR IIB"/>
    <property type="match status" value="1"/>
</dbReference>
<dbReference type="Proteomes" id="UP001372338">
    <property type="component" value="Unassembled WGS sequence"/>
</dbReference>
<name>A0AAN9IHY5_CROPI</name>
<comment type="caution">
    <text evidence="4">The sequence shown here is derived from an EMBL/GenBank/DDBJ whole genome shotgun (WGS) entry which is preliminary data.</text>
</comment>
<evidence type="ECO:0000256" key="2">
    <source>
        <dbReference type="ARBA" id="ARBA00023163"/>
    </source>
</evidence>
<proteinExistence type="predicted"/>
<dbReference type="AlphaFoldDB" id="A0AAN9IHY5"/>
<dbReference type="Gene3D" id="1.10.472.10">
    <property type="entry name" value="Cyclin-like"/>
    <property type="match status" value="1"/>
</dbReference>
<dbReference type="InterPro" id="IPR013150">
    <property type="entry name" value="TFIIB_cyclin"/>
</dbReference>
<keyword evidence="5" id="KW-1185">Reference proteome</keyword>
<dbReference type="PANTHER" id="PTHR11618">
    <property type="entry name" value="TRANSCRIPTION INITIATION FACTOR IIB-RELATED"/>
    <property type="match status" value="1"/>
</dbReference>
<evidence type="ECO:0000259" key="3">
    <source>
        <dbReference type="Pfam" id="PF00382"/>
    </source>
</evidence>
<evidence type="ECO:0000313" key="4">
    <source>
        <dbReference type="EMBL" id="KAK7273071.1"/>
    </source>
</evidence>
<gene>
    <name evidence="4" type="ORF">RIF29_14117</name>
</gene>
<dbReference type="GO" id="GO:0097550">
    <property type="term" value="C:transcription preinitiation complex"/>
    <property type="evidence" value="ECO:0007669"/>
    <property type="project" value="TreeGrafter"/>
</dbReference>